<dbReference type="Pfam" id="PF00999">
    <property type="entry name" value="Na_H_Exchanger"/>
    <property type="match status" value="1"/>
</dbReference>
<dbReference type="GO" id="GO:0012505">
    <property type="term" value="C:endomembrane system"/>
    <property type="evidence" value="ECO:0007669"/>
    <property type="project" value="TreeGrafter"/>
</dbReference>
<evidence type="ECO:0000259" key="13">
    <source>
        <dbReference type="Pfam" id="PF00999"/>
    </source>
</evidence>
<evidence type="ECO:0000256" key="10">
    <source>
        <dbReference type="ARBA" id="ARBA00023136"/>
    </source>
</evidence>
<dbReference type="EMBL" id="JAGGNH010000005">
    <property type="protein sequence ID" value="KAJ0973276.1"/>
    <property type="molecule type" value="Genomic_DNA"/>
</dbReference>
<keyword evidence="9" id="KW-0406">Ion transport</keyword>
<evidence type="ECO:0000256" key="4">
    <source>
        <dbReference type="ARBA" id="ARBA00022448"/>
    </source>
</evidence>
<evidence type="ECO:0000256" key="7">
    <source>
        <dbReference type="ARBA" id="ARBA00022958"/>
    </source>
</evidence>
<keyword evidence="7" id="KW-0630">Potassium</keyword>
<dbReference type="InterPro" id="IPR050794">
    <property type="entry name" value="CPA2_transporter"/>
</dbReference>
<comment type="caution">
    <text evidence="14">The sequence shown here is derived from an EMBL/GenBank/DDBJ whole genome shotgun (WGS) entry which is preliminary data.</text>
</comment>
<dbReference type="Proteomes" id="UP001085076">
    <property type="component" value="Miscellaneous, Linkage group lg05"/>
</dbReference>
<organism evidence="14 15">
    <name type="scientific">Dioscorea zingiberensis</name>
    <dbReference type="NCBI Taxonomy" id="325984"/>
    <lineage>
        <taxon>Eukaryota</taxon>
        <taxon>Viridiplantae</taxon>
        <taxon>Streptophyta</taxon>
        <taxon>Embryophyta</taxon>
        <taxon>Tracheophyta</taxon>
        <taxon>Spermatophyta</taxon>
        <taxon>Magnoliopsida</taxon>
        <taxon>Liliopsida</taxon>
        <taxon>Dioscoreales</taxon>
        <taxon>Dioscoreaceae</taxon>
        <taxon>Dioscorea</taxon>
    </lineage>
</organism>
<dbReference type="GO" id="GO:0015297">
    <property type="term" value="F:antiporter activity"/>
    <property type="evidence" value="ECO:0007669"/>
    <property type="project" value="InterPro"/>
</dbReference>
<evidence type="ECO:0000256" key="1">
    <source>
        <dbReference type="ARBA" id="ARBA00003198"/>
    </source>
</evidence>
<dbReference type="GO" id="GO:0006813">
    <property type="term" value="P:potassium ion transport"/>
    <property type="evidence" value="ECO:0007669"/>
    <property type="project" value="UniProtKB-KW"/>
</dbReference>
<feature type="transmembrane region" description="Helical" evidence="12">
    <location>
        <begin position="125"/>
        <end position="147"/>
    </location>
</feature>
<feature type="transmembrane region" description="Helical" evidence="12">
    <location>
        <begin position="12"/>
        <end position="33"/>
    </location>
</feature>
<feature type="transmembrane region" description="Helical" evidence="12">
    <location>
        <begin position="212"/>
        <end position="233"/>
    </location>
</feature>
<keyword evidence="15" id="KW-1185">Reference proteome</keyword>
<keyword evidence="10 12" id="KW-0472">Membrane</keyword>
<keyword evidence="8 12" id="KW-1133">Transmembrane helix</keyword>
<comment type="subcellular location">
    <subcellularLocation>
        <location evidence="3">Membrane</location>
        <topology evidence="3">Multi-pass membrane protein</topology>
    </subcellularLocation>
    <subcellularLocation>
        <location evidence="2">Plastid</location>
        <location evidence="2">Chloroplast envelope</location>
    </subcellularLocation>
</comment>
<reference evidence="14" key="1">
    <citation type="submission" date="2021-03" db="EMBL/GenBank/DDBJ databases">
        <authorList>
            <person name="Li Z."/>
            <person name="Yang C."/>
        </authorList>
    </citation>
    <scope>NUCLEOTIDE SEQUENCE</scope>
    <source>
        <strain evidence="14">Dzin_1.0</strain>
        <tissue evidence="14">Leaf</tissue>
    </source>
</reference>
<dbReference type="PANTHER" id="PTHR32468:SF108">
    <property type="entry name" value="CATION_H(+) ANTIPORTER 15-LIKE"/>
    <property type="match status" value="1"/>
</dbReference>
<dbReference type="PANTHER" id="PTHR32468">
    <property type="entry name" value="CATION/H + ANTIPORTER"/>
    <property type="match status" value="1"/>
</dbReference>
<evidence type="ECO:0000313" key="15">
    <source>
        <dbReference type="Proteomes" id="UP001085076"/>
    </source>
</evidence>
<evidence type="ECO:0000313" key="14">
    <source>
        <dbReference type="EMBL" id="KAJ0973276.1"/>
    </source>
</evidence>
<reference evidence="14" key="2">
    <citation type="journal article" date="2022" name="Hortic Res">
        <title>The genome of Dioscorea zingiberensis sheds light on the biosynthesis, origin and evolution of the medicinally important diosgenin saponins.</title>
        <authorList>
            <person name="Li Y."/>
            <person name="Tan C."/>
            <person name="Li Z."/>
            <person name="Guo J."/>
            <person name="Li S."/>
            <person name="Chen X."/>
            <person name="Wang C."/>
            <person name="Dai X."/>
            <person name="Yang H."/>
            <person name="Song W."/>
            <person name="Hou L."/>
            <person name="Xu J."/>
            <person name="Tong Z."/>
            <person name="Xu A."/>
            <person name="Yuan X."/>
            <person name="Wang W."/>
            <person name="Yang Q."/>
            <person name="Chen L."/>
            <person name="Sun Z."/>
            <person name="Wang K."/>
            <person name="Pan B."/>
            <person name="Chen J."/>
            <person name="Bao Y."/>
            <person name="Liu F."/>
            <person name="Qi X."/>
            <person name="Gang D.R."/>
            <person name="Wen J."/>
            <person name="Li J."/>
        </authorList>
    </citation>
    <scope>NUCLEOTIDE SEQUENCE</scope>
    <source>
        <strain evidence="14">Dzin_1.0</strain>
    </source>
</reference>
<evidence type="ECO:0000256" key="8">
    <source>
        <dbReference type="ARBA" id="ARBA00022989"/>
    </source>
</evidence>
<dbReference type="Gene3D" id="1.20.1530.20">
    <property type="match status" value="1"/>
</dbReference>
<evidence type="ECO:0000256" key="2">
    <source>
        <dbReference type="ARBA" id="ARBA00004119"/>
    </source>
</evidence>
<dbReference type="AlphaFoldDB" id="A0A9D5HE21"/>
<dbReference type="GO" id="GO:0006885">
    <property type="term" value="P:regulation of pH"/>
    <property type="evidence" value="ECO:0007669"/>
    <property type="project" value="TreeGrafter"/>
</dbReference>
<evidence type="ECO:0000256" key="5">
    <source>
        <dbReference type="ARBA" id="ARBA00022538"/>
    </source>
</evidence>
<evidence type="ECO:0000256" key="6">
    <source>
        <dbReference type="ARBA" id="ARBA00022692"/>
    </source>
</evidence>
<dbReference type="OrthoDB" id="1938353at2759"/>
<proteinExistence type="inferred from homology"/>
<dbReference type="InterPro" id="IPR038770">
    <property type="entry name" value="Na+/solute_symporter_sf"/>
</dbReference>
<feature type="domain" description="Cation/H+ exchanger transmembrane" evidence="13">
    <location>
        <begin position="7"/>
        <end position="289"/>
    </location>
</feature>
<sequence length="305" mass="33553">MDPLMVLKGGRKALVVLSVVSLAIPLLVSFLVLHWMLKAEISDPNTQQKGFKYLNFLVFSLSNTSFPVVADLMHELHLLNSELGRIALSSVMIKDISRLLMMVSFGVVSQVNLAKGEWKEGAYSALGLGVVIIFLIFVFRPVVLYIAKRVPIGGRVPDSYIFFIFLIVIFTSVVTDGVGASYVVGAVIAGLVVPEGPPLGTALVKHVETFVAEVFLPLFYVAVGQIVDIQLLFNNPETKYDDSWLLMLLVLIIVGWVANVVSTMVTAIYLVKMTPNDAFLLGITYTAKGFTELLPYLRFYNNEAS</sequence>
<dbReference type="GO" id="GO:0009941">
    <property type="term" value="C:chloroplast envelope"/>
    <property type="evidence" value="ECO:0007669"/>
    <property type="project" value="UniProtKB-SubCell"/>
</dbReference>
<dbReference type="GO" id="GO:1902600">
    <property type="term" value="P:proton transmembrane transport"/>
    <property type="evidence" value="ECO:0007669"/>
    <property type="project" value="InterPro"/>
</dbReference>
<protein>
    <recommendedName>
        <fullName evidence="13">Cation/H+ exchanger transmembrane domain-containing protein</fullName>
    </recommendedName>
</protein>
<dbReference type="InterPro" id="IPR006153">
    <property type="entry name" value="Cation/H_exchanger_TM"/>
</dbReference>
<gene>
    <name evidence="14" type="ORF">J5N97_021235</name>
</gene>
<evidence type="ECO:0000256" key="11">
    <source>
        <dbReference type="ARBA" id="ARBA00038341"/>
    </source>
</evidence>
<keyword evidence="5" id="KW-0633">Potassium transport</keyword>
<comment type="similarity">
    <text evidence="11">Belongs to the monovalent cation:proton antiporter 2 (CPA2) transporter (TC 2.A.37) family. CHX (TC 2.A.37.4) subfamily.</text>
</comment>
<feature type="transmembrane region" description="Helical" evidence="12">
    <location>
        <begin position="159"/>
        <end position="192"/>
    </location>
</feature>
<comment type="function">
    <text evidence="1">May function as sodium-coupled metabolite transporter across the chloroplast envelope.</text>
</comment>
<keyword evidence="6 12" id="KW-0812">Transmembrane</keyword>
<evidence type="ECO:0000256" key="9">
    <source>
        <dbReference type="ARBA" id="ARBA00023065"/>
    </source>
</evidence>
<name>A0A9D5HE21_9LILI</name>
<evidence type="ECO:0000256" key="12">
    <source>
        <dbReference type="SAM" id="Phobius"/>
    </source>
</evidence>
<dbReference type="GO" id="GO:0016020">
    <property type="term" value="C:membrane"/>
    <property type="evidence" value="ECO:0007669"/>
    <property type="project" value="UniProtKB-SubCell"/>
</dbReference>
<feature type="transmembrane region" description="Helical" evidence="12">
    <location>
        <begin position="245"/>
        <end position="271"/>
    </location>
</feature>
<keyword evidence="4" id="KW-0813">Transport</keyword>
<evidence type="ECO:0000256" key="3">
    <source>
        <dbReference type="ARBA" id="ARBA00004141"/>
    </source>
</evidence>
<accession>A0A9D5HE21</accession>